<gene>
    <name evidence="1" type="ORF">JD108_11780</name>
    <name evidence="2" type="ORF">KDJ56_11725</name>
</gene>
<evidence type="ECO:0000313" key="2">
    <source>
        <dbReference type="EMBL" id="QUO39725.1"/>
    </source>
</evidence>
<dbReference type="KEGG" id="bcop:JD108_11780"/>
<name>A0A7T5JM21_9BACL</name>
<dbReference type="Proteomes" id="UP000595847">
    <property type="component" value="Chromosome"/>
</dbReference>
<evidence type="ECO:0000313" key="3">
    <source>
        <dbReference type="Proteomes" id="UP000595847"/>
    </source>
</evidence>
<proteinExistence type="predicted"/>
<reference evidence="2" key="2">
    <citation type="submission" date="2021-04" db="EMBL/GenBank/DDBJ databases">
        <title>Brevibacillus composti FJAT-54423, complete genome.</title>
        <authorList>
            <person name="Tang R."/>
        </authorList>
    </citation>
    <scope>NUCLEOTIDE SEQUENCE</scope>
    <source>
        <strain evidence="2">FJAT-54424</strain>
    </source>
</reference>
<dbReference type="Proteomes" id="UP000677234">
    <property type="component" value="Chromosome"/>
</dbReference>
<accession>A0A7T5JM21</accession>
<evidence type="ECO:0000313" key="1">
    <source>
        <dbReference type="EMBL" id="QQE72647.1"/>
    </source>
</evidence>
<keyword evidence="4" id="KW-1185">Reference proteome</keyword>
<dbReference type="Pfam" id="PF21835">
    <property type="entry name" value="YIEGIA_cap"/>
    <property type="match status" value="1"/>
</dbReference>
<evidence type="ECO:0000313" key="4">
    <source>
        <dbReference type="Proteomes" id="UP000677234"/>
    </source>
</evidence>
<dbReference type="InterPro" id="IPR054055">
    <property type="entry name" value="YpzH"/>
</dbReference>
<dbReference type="EMBL" id="CP066308">
    <property type="protein sequence ID" value="QQE72647.1"/>
    <property type="molecule type" value="Genomic_DNA"/>
</dbReference>
<dbReference type="EMBL" id="CP073708">
    <property type="protein sequence ID" value="QUO39725.1"/>
    <property type="molecule type" value="Genomic_DNA"/>
</dbReference>
<organism evidence="1 3">
    <name type="scientific">Brevibacillus composti</name>
    <dbReference type="NCBI Taxonomy" id="2796470"/>
    <lineage>
        <taxon>Bacteria</taxon>
        <taxon>Bacillati</taxon>
        <taxon>Bacillota</taxon>
        <taxon>Bacilli</taxon>
        <taxon>Bacillales</taxon>
        <taxon>Paenibacillaceae</taxon>
        <taxon>Brevibacillus</taxon>
    </lineage>
</organism>
<protein>
    <submittedName>
        <fullName evidence="1">Uncharacterized protein</fullName>
    </submittedName>
</protein>
<dbReference type="AlphaFoldDB" id="A0A7T5JM21"/>
<sequence>MSRIVAVVITDSQQVSGGVPVFHAKNQEEQQHLILNLEKILDANAHDLKNGTYILVDHTKSS</sequence>
<reference evidence="1 3" key="1">
    <citation type="submission" date="2020-12" db="EMBL/GenBank/DDBJ databases">
        <title>strain FJAT-54423T represents a novel species of the genus Brevibacillus.</title>
        <authorList>
            <person name="Tang R."/>
        </authorList>
    </citation>
    <scope>NUCLEOTIDE SEQUENCE [LARGE SCALE GENOMIC DNA]</scope>
    <source>
        <strain evidence="1 3">FJAT-54423</strain>
    </source>
</reference>
<dbReference type="RefSeq" id="WP_198826280.1">
    <property type="nucleotide sequence ID" value="NZ_CP066308.1"/>
</dbReference>